<proteinExistence type="predicted"/>
<dbReference type="EMBL" id="CM055731">
    <property type="protein sequence ID" value="KAJ8012465.1"/>
    <property type="molecule type" value="Genomic_DNA"/>
</dbReference>
<dbReference type="Proteomes" id="UP001157502">
    <property type="component" value="Chromosome 4"/>
</dbReference>
<evidence type="ECO:0000313" key="2">
    <source>
        <dbReference type="Proteomes" id="UP001157502"/>
    </source>
</evidence>
<sequence length="228" mass="25233">MMAGVRRVAEVRSPPLPELVETPATGKATGANPTAAAANPGTPLKPTDLFCSRTDDWTVEQCWTCRTLSSYGPSLSFLIHPHRGLATESACRPRLREPLTMDKPGLRGCEVKHPKCIPKEMWLVHDGGESTAQKGHGTCHSRMTGQFRRVAPLQHCRSRPLGNKQPTRRAITWARVPPKGCPNLPFDPPLEGSHNPSQWQDGLWRLPRLLLEKTLDKASGFPFWDPGL</sequence>
<accession>A0ACC2H9P2</accession>
<name>A0ACC2H9P2_DALPE</name>
<organism evidence="1 2">
    <name type="scientific">Dallia pectoralis</name>
    <name type="common">Alaska blackfish</name>
    <dbReference type="NCBI Taxonomy" id="75939"/>
    <lineage>
        <taxon>Eukaryota</taxon>
        <taxon>Metazoa</taxon>
        <taxon>Chordata</taxon>
        <taxon>Craniata</taxon>
        <taxon>Vertebrata</taxon>
        <taxon>Euteleostomi</taxon>
        <taxon>Actinopterygii</taxon>
        <taxon>Neopterygii</taxon>
        <taxon>Teleostei</taxon>
        <taxon>Protacanthopterygii</taxon>
        <taxon>Esociformes</taxon>
        <taxon>Umbridae</taxon>
        <taxon>Dallia</taxon>
    </lineage>
</organism>
<gene>
    <name evidence="1" type="ORF">DPEC_G00043090</name>
</gene>
<evidence type="ECO:0000313" key="1">
    <source>
        <dbReference type="EMBL" id="KAJ8012465.1"/>
    </source>
</evidence>
<comment type="caution">
    <text evidence="1">The sequence shown here is derived from an EMBL/GenBank/DDBJ whole genome shotgun (WGS) entry which is preliminary data.</text>
</comment>
<protein>
    <submittedName>
        <fullName evidence="1">Uncharacterized protein</fullName>
    </submittedName>
</protein>
<reference evidence="1" key="1">
    <citation type="submission" date="2021-05" db="EMBL/GenBank/DDBJ databases">
        <authorList>
            <person name="Pan Q."/>
            <person name="Jouanno E."/>
            <person name="Zahm M."/>
            <person name="Klopp C."/>
            <person name="Cabau C."/>
            <person name="Louis A."/>
            <person name="Berthelot C."/>
            <person name="Parey E."/>
            <person name="Roest Crollius H."/>
            <person name="Montfort J."/>
            <person name="Robinson-Rechavi M."/>
            <person name="Bouchez O."/>
            <person name="Lampietro C."/>
            <person name="Lopez Roques C."/>
            <person name="Donnadieu C."/>
            <person name="Postlethwait J."/>
            <person name="Bobe J."/>
            <person name="Dillon D."/>
            <person name="Chandos A."/>
            <person name="von Hippel F."/>
            <person name="Guiguen Y."/>
        </authorList>
    </citation>
    <scope>NUCLEOTIDE SEQUENCE</scope>
    <source>
        <strain evidence="1">YG-Jan2019</strain>
    </source>
</reference>
<keyword evidence="2" id="KW-1185">Reference proteome</keyword>